<evidence type="ECO:0000256" key="1">
    <source>
        <dbReference type="SAM" id="Phobius"/>
    </source>
</evidence>
<sequence length="134" mass="15424">MKENLLPYQYKNIGLALGILGVLAYIGLEVYLENQPLKLLDPLVAKWIIKDIFLIGLCLIAFANEKEETNQISLLRAEYFKKAFIFGVSIFILGTISEMIFSKGNFDLKTAYEILVMVLLFYLVTYNFRKNDKI</sequence>
<keyword evidence="1" id="KW-1133">Transmembrane helix</keyword>
<feature type="transmembrane region" description="Helical" evidence="1">
    <location>
        <begin position="12"/>
        <end position="32"/>
    </location>
</feature>
<dbReference type="OrthoDB" id="1453250at2"/>
<evidence type="ECO:0000313" key="3">
    <source>
        <dbReference type="Proteomes" id="UP000460416"/>
    </source>
</evidence>
<organism evidence="2 3">
    <name type="scientific">Christiangramia aestuarii</name>
    <dbReference type="NCBI Taxonomy" id="1028746"/>
    <lineage>
        <taxon>Bacteria</taxon>
        <taxon>Pseudomonadati</taxon>
        <taxon>Bacteroidota</taxon>
        <taxon>Flavobacteriia</taxon>
        <taxon>Flavobacteriales</taxon>
        <taxon>Flavobacteriaceae</taxon>
        <taxon>Christiangramia</taxon>
    </lineage>
</organism>
<comment type="caution">
    <text evidence="2">The sequence shown here is derived from an EMBL/GenBank/DDBJ whole genome shotgun (WGS) entry which is preliminary data.</text>
</comment>
<name>A0A7K1LNZ2_9FLAO</name>
<feature type="transmembrane region" description="Helical" evidence="1">
    <location>
        <begin position="110"/>
        <end position="128"/>
    </location>
</feature>
<accession>A0A7K1LNZ2</accession>
<dbReference type="EMBL" id="VJVW01000002">
    <property type="protein sequence ID" value="MUP42463.1"/>
    <property type="molecule type" value="Genomic_DNA"/>
</dbReference>
<feature type="transmembrane region" description="Helical" evidence="1">
    <location>
        <begin position="44"/>
        <end position="63"/>
    </location>
</feature>
<gene>
    <name evidence="2" type="ORF">FLP08_07750</name>
</gene>
<dbReference type="RefSeq" id="WP_156275623.1">
    <property type="nucleotide sequence ID" value="NZ_BAABGI010000001.1"/>
</dbReference>
<keyword evidence="3" id="KW-1185">Reference proteome</keyword>
<keyword evidence="1" id="KW-0472">Membrane</keyword>
<feature type="transmembrane region" description="Helical" evidence="1">
    <location>
        <begin position="83"/>
        <end position="104"/>
    </location>
</feature>
<dbReference type="Proteomes" id="UP000460416">
    <property type="component" value="Unassembled WGS sequence"/>
</dbReference>
<proteinExistence type="predicted"/>
<protein>
    <submittedName>
        <fullName evidence="2">Uncharacterized protein</fullName>
    </submittedName>
</protein>
<evidence type="ECO:0000313" key="2">
    <source>
        <dbReference type="EMBL" id="MUP42463.1"/>
    </source>
</evidence>
<dbReference type="AlphaFoldDB" id="A0A7K1LNZ2"/>
<keyword evidence="1" id="KW-0812">Transmembrane</keyword>
<reference evidence="2 3" key="1">
    <citation type="submission" date="2019-07" db="EMBL/GenBank/DDBJ databases">
        <title>Gramella aestuarii sp. nov., isolated from a tidal flat, and emended description of Gramella echinicola.</title>
        <authorList>
            <person name="Liu L."/>
        </authorList>
    </citation>
    <scope>NUCLEOTIDE SEQUENCE [LARGE SCALE GENOMIC DNA]</scope>
    <source>
        <strain evidence="2 3">BS12</strain>
    </source>
</reference>